<gene>
    <name evidence="1" type="ORF">GL50803_0088369</name>
</gene>
<protein>
    <submittedName>
        <fullName evidence="1">Ankyrin repeat protein 1</fullName>
    </submittedName>
</protein>
<keyword evidence="2" id="KW-1185">Reference proteome</keyword>
<dbReference type="Gene3D" id="1.25.40.20">
    <property type="entry name" value="Ankyrin repeat-containing domain"/>
    <property type="match status" value="2"/>
</dbReference>
<sequence length="843" mass="92039">MESAGLLIDTWFKCAFVGDKDRMSSLVDKCAGRRNDSGETALMVATRGNQADVVSFLLQREATLLNNDGECAMHMAVKHGYLEIVQLLMPFEGHIYTREGNTSLMLAINAANTTLCSYLLRYPTQWYDKRGFSVLAHAVSLGNHALAAMIGHEIPIPKDVLTACTEIALRRGDTVMCSTLKEIAAYQAEHVDSFFQPGNSSMSVSNSVVHTPSSNVKVIPLSPADVVAPRTRSTTGPCIDATSIVKDEVDASVLSANYVSKKPEYKKNEIRPMNESRHLGHPTFPPTLACTEPKKISIDEYLEYSQSISRSKAVVDRSEYSTSSAQDFDHLTISCKASTAHEQEIQRAVDVIRDAHDLVVDALTKVRESPDNHSRAANPLDEELGLDADQPTIFAATVKKLSAANTILEQSTNILQQSLQLDRESVALSQAIETYKDKTVDEMNSLICSAVEFTEEKVKVAEEHLGRSSSVVADRELLDSRSVDVEGIETRLVEQAKDQQYAVPYMPALVSSDTQLVASSEPLVHRDGADKSLILANSNTNTYITPLPTTTTKKAEDLREVYDSNIAANDAGDVPPHADPHGILSTDPIFESIQRRSAEEYCPPNVPTTERESRGGHTDFSTQSFNGMGKELTSMILSGQFSHGTVEKHVLQAGIQRPSVNGKILESSYKRVIPEYTGNYSFTSQMVNCATGRFTELMDAVVRNDIICVKAMLPYQGCLQDENGTTALMLAAERGLDALVCVLVGTEAGMTDIYGETALMRAAKNNRPSTCELLLGEAGLRTSEGHPNKEGLTALCFACMYGSIDCVRVLLGKEAKLGYRPTISPDALSSSAEIRHLVQLYSE</sequence>
<dbReference type="AlphaFoldDB" id="A8BPT8"/>
<dbReference type="GeneID" id="5698556"/>
<proteinExistence type="predicted"/>
<dbReference type="KEGG" id="gla:GL50803_0088369"/>
<comment type="caution">
    <text evidence="1">The sequence shown here is derived from an EMBL/GenBank/DDBJ whole genome shotgun (WGS) entry which is preliminary data.</text>
</comment>
<dbReference type="RefSeq" id="XP_001705671.1">
    <property type="nucleotide sequence ID" value="XM_001705619.1"/>
</dbReference>
<dbReference type="Pfam" id="PF12796">
    <property type="entry name" value="Ank_2"/>
    <property type="match status" value="2"/>
</dbReference>
<name>A8BPT8_GIAIC</name>
<dbReference type="HOGENOM" id="CLU_337855_0_0_1"/>
<dbReference type="EMBL" id="AACB03000002">
    <property type="protein sequence ID" value="KAE8304351.1"/>
    <property type="molecule type" value="Genomic_DNA"/>
</dbReference>
<dbReference type="PROSITE" id="PS50297">
    <property type="entry name" value="ANK_REP_REGION"/>
    <property type="match status" value="1"/>
</dbReference>
<organism evidence="1 2">
    <name type="scientific">Giardia intestinalis (strain ATCC 50803 / WB clone C6)</name>
    <name type="common">Giardia lamblia</name>
    <dbReference type="NCBI Taxonomy" id="184922"/>
    <lineage>
        <taxon>Eukaryota</taxon>
        <taxon>Metamonada</taxon>
        <taxon>Diplomonadida</taxon>
        <taxon>Hexamitidae</taxon>
        <taxon>Giardiinae</taxon>
        <taxon>Giardia</taxon>
    </lineage>
</organism>
<dbReference type="InterPro" id="IPR002110">
    <property type="entry name" value="Ankyrin_rpt"/>
</dbReference>
<dbReference type="SUPFAM" id="SSF48403">
    <property type="entry name" value="Ankyrin repeat"/>
    <property type="match status" value="2"/>
</dbReference>
<dbReference type="PANTHER" id="PTHR24120:SF4">
    <property type="entry name" value="GH07239P"/>
    <property type="match status" value="1"/>
</dbReference>
<evidence type="ECO:0000313" key="1">
    <source>
        <dbReference type="EMBL" id="KAE8304351.1"/>
    </source>
</evidence>
<accession>A8BPT8</accession>
<dbReference type="Proteomes" id="UP000001548">
    <property type="component" value="Unassembled WGS sequence"/>
</dbReference>
<dbReference type="PROSITE" id="PS50088">
    <property type="entry name" value="ANK_REPEAT"/>
    <property type="match status" value="2"/>
</dbReference>
<dbReference type="VEuPathDB" id="GiardiaDB:GL50803_88369"/>
<dbReference type="SMART" id="SM00248">
    <property type="entry name" value="ANK"/>
    <property type="match status" value="7"/>
</dbReference>
<dbReference type="PANTHER" id="PTHR24120">
    <property type="entry name" value="GH07239P"/>
    <property type="match status" value="1"/>
</dbReference>
<reference evidence="1 2" key="1">
    <citation type="journal article" date="2007" name="Science">
        <title>Genomic minimalism in the early diverging intestinal parasite Giardia lamblia.</title>
        <authorList>
            <person name="Morrison H.G."/>
            <person name="McArthur A.G."/>
            <person name="Gillin F.D."/>
            <person name="Aley S.B."/>
            <person name="Adam R.D."/>
            <person name="Olsen G.J."/>
            <person name="Best A.A."/>
            <person name="Cande W.Z."/>
            <person name="Chen F."/>
            <person name="Cipriano M.J."/>
            <person name="Davids B.J."/>
            <person name="Dawson S.C."/>
            <person name="Elmendorf H.G."/>
            <person name="Hehl A.B."/>
            <person name="Holder M.E."/>
            <person name="Huse S.M."/>
            <person name="Kim U.U."/>
            <person name="Lasek-Nesselquist E."/>
            <person name="Manning G."/>
            <person name="Nigam A."/>
            <person name="Nixon J.E."/>
            <person name="Palm D."/>
            <person name="Passamaneck N.E."/>
            <person name="Prabhu A."/>
            <person name="Reich C.I."/>
            <person name="Reiner D.S."/>
            <person name="Samuelson J."/>
            <person name="Svard S.G."/>
            <person name="Sogin M.L."/>
        </authorList>
    </citation>
    <scope>NUCLEOTIDE SEQUENCE [LARGE SCALE GENOMIC DNA]</scope>
    <source>
        <strain evidence="1 2">WB C6</strain>
    </source>
</reference>
<dbReference type="OMA" id="PTLACTE"/>
<evidence type="ECO:0000313" key="2">
    <source>
        <dbReference type="Proteomes" id="UP000001548"/>
    </source>
</evidence>
<dbReference type="STRING" id="184922.A8BPT8"/>
<dbReference type="InterPro" id="IPR036770">
    <property type="entry name" value="Ankyrin_rpt-contain_sf"/>
</dbReference>